<dbReference type="Gene3D" id="3.90.320.10">
    <property type="match status" value="1"/>
</dbReference>
<sequence>MSDAKQATEPEAIDFESELQLALERANDDESHVEHDAETMHPSQIAACKRQAYLGKLGLKDHTDILGTFQTGTLIHEFIEDHVGGHVDAEFEKAVELERDGVRFVGHTDCYDPAANAVYDVKSRNGWYRFDPPKDRHLDQMHVYMAATGAEYGQVVYVNKGDLEVRTWPEDGLFEFDPERFGAIVAKAQQVRDAVRDHGIASSEDEVPFDRCGCFLCDNETLQFGD</sequence>
<dbReference type="AlphaFoldDB" id="L9YGP5"/>
<organism evidence="1 2">
    <name type="scientific">Natrinema pallidum DSM 3751</name>
    <dbReference type="NCBI Taxonomy" id="1227495"/>
    <lineage>
        <taxon>Archaea</taxon>
        <taxon>Methanobacteriati</taxon>
        <taxon>Methanobacteriota</taxon>
        <taxon>Stenosarchaea group</taxon>
        <taxon>Halobacteria</taxon>
        <taxon>Halobacteriales</taxon>
        <taxon>Natrialbaceae</taxon>
        <taxon>Natrinema</taxon>
    </lineage>
</organism>
<accession>L9YGP5</accession>
<dbReference type="eggNOG" id="arCOG00790">
    <property type="taxonomic scope" value="Archaea"/>
</dbReference>
<comment type="caution">
    <text evidence="1">The sequence shown here is derived from an EMBL/GenBank/DDBJ whole genome shotgun (WGS) entry which is preliminary data.</text>
</comment>
<name>L9YGP5_9EURY</name>
<evidence type="ECO:0000313" key="2">
    <source>
        <dbReference type="Proteomes" id="UP000011618"/>
    </source>
</evidence>
<reference evidence="1 2" key="1">
    <citation type="journal article" date="2014" name="PLoS Genet.">
        <title>Phylogenetically driven sequencing of extremely halophilic archaea reveals strategies for static and dynamic osmo-response.</title>
        <authorList>
            <person name="Becker E.A."/>
            <person name="Seitzer P.M."/>
            <person name="Tritt A."/>
            <person name="Larsen D."/>
            <person name="Krusor M."/>
            <person name="Yao A.I."/>
            <person name="Wu D."/>
            <person name="Madern D."/>
            <person name="Eisen J.A."/>
            <person name="Darling A.E."/>
            <person name="Facciotti M.T."/>
        </authorList>
    </citation>
    <scope>NUCLEOTIDE SEQUENCE [LARGE SCALE GENOMIC DNA]</scope>
    <source>
        <strain evidence="1 2">DSM 3751</strain>
    </source>
</reference>
<dbReference type="RefSeq" id="WP_006187091.1">
    <property type="nucleotide sequence ID" value="NZ_AOII01000099.1"/>
</dbReference>
<evidence type="ECO:0008006" key="3">
    <source>
        <dbReference type="Google" id="ProtNLM"/>
    </source>
</evidence>
<gene>
    <name evidence="1" type="ORF">C487_17745</name>
</gene>
<dbReference type="EMBL" id="AOII01000099">
    <property type="protein sequence ID" value="ELY73269.1"/>
    <property type="molecule type" value="Genomic_DNA"/>
</dbReference>
<dbReference type="PATRIC" id="fig|1227495.3.peg.3552"/>
<dbReference type="Proteomes" id="UP000011618">
    <property type="component" value="Unassembled WGS sequence"/>
</dbReference>
<evidence type="ECO:0000313" key="1">
    <source>
        <dbReference type="EMBL" id="ELY73269.1"/>
    </source>
</evidence>
<dbReference type="InterPro" id="IPR011604">
    <property type="entry name" value="PDDEXK-like_dom_sf"/>
</dbReference>
<dbReference type="OrthoDB" id="275540at2157"/>
<proteinExistence type="predicted"/>
<protein>
    <recommendedName>
        <fullName evidence="3">PD-(D/E)XK endonuclease-like domain-containing protein</fullName>
    </recommendedName>
</protein>